<accession>A0A5N6IMC7</accession>
<evidence type="ECO:0000256" key="3">
    <source>
        <dbReference type="ARBA" id="ARBA00007495"/>
    </source>
</evidence>
<dbReference type="PANTHER" id="PTHR31490">
    <property type="entry name" value="GLYCOSYL HYDROLASE"/>
    <property type="match status" value="1"/>
</dbReference>
<keyword evidence="6 11" id="KW-0378">Hydrolase</keyword>
<evidence type="ECO:0000256" key="7">
    <source>
        <dbReference type="ARBA" id="ARBA00023157"/>
    </source>
</evidence>
<dbReference type="InterPro" id="IPR044846">
    <property type="entry name" value="GH10"/>
</dbReference>
<protein>
    <recommendedName>
        <fullName evidence="11">Beta-xylanase</fullName>
        <ecNumber evidence="11">3.2.1.8</ecNumber>
    </recommendedName>
</protein>
<dbReference type="GO" id="GO:0031176">
    <property type="term" value="F:endo-1,4-beta-xylanase activity"/>
    <property type="evidence" value="ECO:0007669"/>
    <property type="project" value="UniProtKB-EC"/>
</dbReference>
<keyword evidence="10 11" id="KW-0624">Polysaccharide degradation</keyword>
<name>A0A5N6IMC7_9EURO</name>
<reference evidence="14 15" key="1">
    <citation type="submission" date="2019-04" db="EMBL/GenBank/DDBJ databases">
        <title>Fungal friends and foes A comparative genomics study of 23 Aspergillus species from section Flavi.</title>
        <authorList>
            <consortium name="DOE Joint Genome Institute"/>
            <person name="Kjaerbolling I."/>
            <person name="Vesth T.C."/>
            <person name="Frisvad J.C."/>
            <person name="Nybo J.L."/>
            <person name="Theobald S."/>
            <person name="Kildgaard S."/>
            <person name="Petersen T.I."/>
            <person name="Kuo A."/>
            <person name="Sato A."/>
            <person name="Lyhne E.K."/>
            <person name="Kogle M.E."/>
            <person name="Wiebenga A."/>
            <person name="Kun R.S."/>
            <person name="Lubbers R.J."/>
            <person name="Makela M.R."/>
            <person name="Barry K."/>
            <person name="Chovatia M."/>
            <person name="Clum A."/>
            <person name="Daum C."/>
            <person name="Haridas S."/>
            <person name="He G."/>
            <person name="LaButti K."/>
            <person name="Lipzen A."/>
            <person name="Mondo S."/>
            <person name="Pangilinan J."/>
            <person name="Riley R."/>
            <person name="Salamov A."/>
            <person name="Simmons B.A."/>
            <person name="Magnuson J.K."/>
            <person name="Henrissat B."/>
            <person name="Mortensen U.H."/>
            <person name="Larsen T.O."/>
            <person name="De vries R.P."/>
            <person name="Grigoriev I.V."/>
            <person name="Machida M."/>
            <person name="Baker S.E."/>
            <person name="Andersen M.R."/>
        </authorList>
    </citation>
    <scope>NUCLEOTIDE SEQUENCE [LARGE SCALE GENOMIC DNA]</scope>
    <source>
        <strain evidence="14 15">CBS 117635</strain>
    </source>
</reference>
<keyword evidence="9 11" id="KW-0326">Glycosidase</keyword>
<evidence type="ECO:0000256" key="5">
    <source>
        <dbReference type="ARBA" id="ARBA00022729"/>
    </source>
</evidence>
<dbReference type="Pfam" id="PF00331">
    <property type="entry name" value="Glyco_hydro_10"/>
    <property type="match status" value="1"/>
</dbReference>
<keyword evidence="7" id="KW-1015">Disulfide bond</keyword>
<evidence type="ECO:0000256" key="1">
    <source>
        <dbReference type="ARBA" id="ARBA00000681"/>
    </source>
</evidence>
<dbReference type="EMBL" id="ML732887">
    <property type="protein sequence ID" value="KAB8267832.1"/>
    <property type="molecule type" value="Genomic_DNA"/>
</dbReference>
<dbReference type="SMART" id="SM00633">
    <property type="entry name" value="Glyco_10"/>
    <property type="match status" value="1"/>
</dbReference>
<evidence type="ECO:0000256" key="4">
    <source>
        <dbReference type="ARBA" id="ARBA00022651"/>
    </source>
</evidence>
<dbReference type="UniPathway" id="UPA00114"/>
<gene>
    <name evidence="14" type="ORF">BDV30DRAFT_231236</name>
</gene>
<dbReference type="PRINTS" id="PR00134">
    <property type="entry name" value="GLHYDRLASE10"/>
</dbReference>
<dbReference type="AlphaFoldDB" id="A0A5N6IMC7"/>
<comment type="similarity">
    <text evidence="3 11">Belongs to the glycosyl hydrolase 10 (cellulase F) family.</text>
</comment>
<dbReference type="PROSITE" id="PS51760">
    <property type="entry name" value="GH10_2"/>
    <property type="match status" value="1"/>
</dbReference>
<evidence type="ECO:0000256" key="11">
    <source>
        <dbReference type="RuleBase" id="RU361174"/>
    </source>
</evidence>
<dbReference type="Gene3D" id="3.20.20.80">
    <property type="entry name" value="Glycosidases"/>
    <property type="match status" value="1"/>
</dbReference>
<proteinExistence type="inferred from homology"/>
<evidence type="ECO:0000256" key="9">
    <source>
        <dbReference type="ARBA" id="ARBA00023295"/>
    </source>
</evidence>
<evidence type="ECO:0000313" key="15">
    <source>
        <dbReference type="Proteomes" id="UP000326289"/>
    </source>
</evidence>
<keyword evidence="5 12" id="KW-0732">Signal</keyword>
<evidence type="ECO:0000256" key="8">
    <source>
        <dbReference type="ARBA" id="ARBA00023277"/>
    </source>
</evidence>
<feature type="chain" id="PRO_5024825534" description="Beta-xylanase" evidence="12">
    <location>
        <begin position="23"/>
        <end position="361"/>
    </location>
</feature>
<feature type="domain" description="GH10" evidence="13">
    <location>
        <begin position="25"/>
        <end position="332"/>
    </location>
</feature>
<dbReference type="InterPro" id="IPR001000">
    <property type="entry name" value="GH10_dom"/>
</dbReference>
<dbReference type="SUPFAM" id="SSF51445">
    <property type="entry name" value="(Trans)glycosidases"/>
    <property type="match status" value="1"/>
</dbReference>
<keyword evidence="4" id="KW-0858">Xylan degradation</keyword>
<dbReference type="EC" id="3.2.1.8" evidence="11"/>
<evidence type="ECO:0000256" key="10">
    <source>
        <dbReference type="ARBA" id="ARBA00023326"/>
    </source>
</evidence>
<evidence type="ECO:0000256" key="2">
    <source>
        <dbReference type="ARBA" id="ARBA00004851"/>
    </source>
</evidence>
<organism evidence="14 15">
    <name type="scientific">Aspergillus minisclerotigenes</name>
    <dbReference type="NCBI Taxonomy" id="656917"/>
    <lineage>
        <taxon>Eukaryota</taxon>
        <taxon>Fungi</taxon>
        <taxon>Dikarya</taxon>
        <taxon>Ascomycota</taxon>
        <taxon>Pezizomycotina</taxon>
        <taxon>Eurotiomycetes</taxon>
        <taxon>Eurotiomycetidae</taxon>
        <taxon>Eurotiales</taxon>
        <taxon>Aspergillaceae</taxon>
        <taxon>Aspergillus</taxon>
        <taxon>Aspergillus subgen. Circumdati</taxon>
    </lineage>
</organism>
<keyword evidence="15" id="KW-1185">Reference proteome</keyword>
<evidence type="ECO:0000256" key="12">
    <source>
        <dbReference type="SAM" id="SignalP"/>
    </source>
</evidence>
<evidence type="ECO:0000256" key="6">
    <source>
        <dbReference type="ARBA" id="ARBA00022801"/>
    </source>
</evidence>
<evidence type="ECO:0000259" key="13">
    <source>
        <dbReference type="PROSITE" id="PS51760"/>
    </source>
</evidence>
<sequence length="361" mass="39746">MKAFSAATLITAFLAATEGISAITDTRTSRLREEAARKDILIGSGAISPTYLDDPQFATVLAEQFESLSPENEMKWSFINPTKGHYNWEIIDRLVEFAETHDMVVKGHGLISSCCNPDYLVDITDPTAFRAAMTAHFKAVMQRYKGKIDRWDVVTEALKTQGGGLQTNDFYKVLGPSYIDDAFRIAHEAVPEAKLFINEAMVESLAGKRQELYNLVAKLVADGVPIDGVALQMHVTEGLPVQPGVIRGMVDSYKALGLEVSIAEMDVHTLNTTLQTDIYSTIVSEALDAGITDISFWGFTDKHAYTWVKGAKPLMFDEYYNPKGAFYATHTALASFDNGAPANQSCAKEGLERLLKAARRL</sequence>
<comment type="catalytic activity">
    <reaction evidence="1 11">
        <text>Endohydrolysis of (1-&gt;4)-beta-D-xylosidic linkages in xylans.</text>
        <dbReference type="EC" id="3.2.1.8"/>
    </reaction>
</comment>
<dbReference type="GO" id="GO:0045493">
    <property type="term" value="P:xylan catabolic process"/>
    <property type="evidence" value="ECO:0007669"/>
    <property type="project" value="UniProtKB-UniPathway"/>
</dbReference>
<comment type="pathway">
    <text evidence="2">Glycan degradation; xylan degradation.</text>
</comment>
<dbReference type="PANTHER" id="PTHR31490:SF88">
    <property type="entry name" value="BETA-XYLANASE"/>
    <property type="match status" value="1"/>
</dbReference>
<dbReference type="Proteomes" id="UP000326289">
    <property type="component" value="Unassembled WGS sequence"/>
</dbReference>
<keyword evidence="8 11" id="KW-0119">Carbohydrate metabolism</keyword>
<dbReference type="InterPro" id="IPR017853">
    <property type="entry name" value="GH"/>
</dbReference>
<feature type="signal peptide" evidence="12">
    <location>
        <begin position="1"/>
        <end position="22"/>
    </location>
</feature>
<evidence type="ECO:0000313" key="14">
    <source>
        <dbReference type="EMBL" id="KAB8267832.1"/>
    </source>
</evidence>